<proteinExistence type="predicted"/>
<comment type="caution">
    <text evidence="1">The sequence shown here is derived from an EMBL/GenBank/DDBJ whole genome shotgun (WGS) entry which is preliminary data.</text>
</comment>
<keyword evidence="2" id="KW-1185">Reference proteome</keyword>
<evidence type="ECO:0000313" key="1">
    <source>
        <dbReference type="EMBL" id="RLP80299.1"/>
    </source>
</evidence>
<organism evidence="1 2">
    <name type="scientific">Mycetocola lacteus</name>
    <dbReference type="NCBI Taxonomy" id="76637"/>
    <lineage>
        <taxon>Bacteria</taxon>
        <taxon>Bacillati</taxon>
        <taxon>Actinomycetota</taxon>
        <taxon>Actinomycetes</taxon>
        <taxon>Micrococcales</taxon>
        <taxon>Microbacteriaceae</taxon>
        <taxon>Mycetocola</taxon>
    </lineage>
</organism>
<gene>
    <name evidence="1" type="ORF">D9V34_13970</name>
</gene>
<dbReference type="Proteomes" id="UP000269438">
    <property type="component" value="Unassembled WGS sequence"/>
</dbReference>
<dbReference type="EMBL" id="RCUY01000012">
    <property type="protein sequence ID" value="RLP80299.1"/>
    <property type="molecule type" value="Genomic_DNA"/>
</dbReference>
<evidence type="ECO:0000313" key="2">
    <source>
        <dbReference type="Proteomes" id="UP000269438"/>
    </source>
</evidence>
<protein>
    <submittedName>
        <fullName evidence="1">Uncharacterized protein</fullName>
    </submittedName>
</protein>
<sequence length="65" mass="7047">MLTIEGLVTSRVGAGGIATVRVTEHWRQHPVPCATYRPDVGETAGSVCPVLFAINRGGVWWKKTI</sequence>
<accession>A0A3L7AIT8</accession>
<reference evidence="1 2" key="1">
    <citation type="submission" date="2018-10" db="EMBL/GenBank/DDBJ databases">
        <authorList>
            <person name="Li J."/>
        </authorList>
    </citation>
    <scope>NUCLEOTIDE SEQUENCE [LARGE SCALE GENOMIC DNA]</scope>
    <source>
        <strain evidence="1 2">JCM 11654</strain>
    </source>
</reference>
<name>A0A3L7AIT8_9MICO</name>
<dbReference type="AlphaFoldDB" id="A0A3L7AIT8"/>